<feature type="domain" description="Alpha/beta hydrolase fold-3" evidence="3">
    <location>
        <begin position="37"/>
        <end position="179"/>
    </location>
</feature>
<sequence length="309" mass="34367">MSTSTPTTYVFKKVGDLEIKADIYLPSSPTALPAPILVWWHGGGLILGSRAWNVPHRMRAVDKYGLAIVGLDYRLAPQASLPEILEDVRDGVKWVREELPRLLGPGKVDPTRLATSGNSAGGYLCLLSGLPISGITPPPKALLPIYPITDPLGPFFLTPQRPVKYSEDGYIFTDEDMKVHRDPNSTLLSESFEPFVPGKPFPHNHRMNFYTYMVQEANLAQILFAKAPGVNPEDYAVAKLVTKDMPPTYIVHGDADQHVGLEQTHEVVNAMIKSGATYEFEQPAGEPHGYDAREEVELEKMYDFLFQYL</sequence>
<dbReference type="STRING" id="1330018.A0A167MV38"/>
<dbReference type="Pfam" id="PF07859">
    <property type="entry name" value="Abhydrolase_3"/>
    <property type="match status" value="1"/>
</dbReference>
<organism evidence="4 5">
    <name type="scientific">Calocera viscosa (strain TUFC12733)</name>
    <dbReference type="NCBI Taxonomy" id="1330018"/>
    <lineage>
        <taxon>Eukaryota</taxon>
        <taxon>Fungi</taxon>
        <taxon>Dikarya</taxon>
        <taxon>Basidiomycota</taxon>
        <taxon>Agaricomycotina</taxon>
        <taxon>Dacrymycetes</taxon>
        <taxon>Dacrymycetales</taxon>
        <taxon>Dacrymycetaceae</taxon>
        <taxon>Calocera</taxon>
    </lineage>
</organism>
<dbReference type="InterPro" id="IPR013094">
    <property type="entry name" value="AB_hydrolase_3"/>
</dbReference>
<dbReference type="OrthoDB" id="408631at2759"/>
<dbReference type="PANTHER" id="PTHR48081">
    <property type="entry name" value="AB HYDROLASE SUPERFAMILY PROTEIN C4A8.06C"/>
    <property type="match status" value="1"/>
</dbReference>
<name>A0A167MV38_CALVF</name>
<evidence type="ECO:0000259" key="2">
    <source>
        <dbReference type="Pfam" id="PF00326"/>
    </source>
</evidence>
<dbReference type="PANTHER" id="PTHR48081:SF3">
    <property type="entry name" value="ALPHA_BETA HYDROLASE FOLD-3 DOMAIN-CONTAINING PROTEIN"/>
    <property type="match status" value="1"/>
</dbReference>
<gene>
    <name evidence="4" type="ORF">CALVIDRAFT_563304</name>
</gene>
<evidence type="ECO:0000313" key="4">
    <source>
        <dbReference type="EMBL" id="KZO97089.1"/>
    </source>
</evidence>
<keyword evidence="1 4" id="KW-0378">Hydrolase</keyword>
<dbReference type="AlphaFoldDB" id="A0A167MV38"/>
<dbReference type="Gene3D" id="3.40.50.1820">
    <property type="entry name" value="alpha/beta hydrolase"/>
    <property type="match status" value="1"/>
</dbReference>
<dbReference type="GO" id="GO:0008236">
    <property type="term" value="F:serine-type peptidase activity"/>
    <property type="evidence" value="ECO:0007669"/>
    <property type="project" value="InterPro"/>
</dbReference>
<dbReference type="Pfam" id="PF00326">
    <property type="entry name" value="Peptidase_S9"/>
    <property type="match status" value="1"/>
</dbReference>
<keyword evidence="5" id="KW-1185">Reference proteome</keyword>
<proteinExistence type="predicted"/>
<dbReference type="InterPro" id="IPR001375">
    <property type="entry name" value="Peptidase_S9_cat"/>
</dbReference>
<dbReference type="GO" id="GO:0006508">
    <property type="term" value="P:proteolysis"/>
    <property type="evidence" value="ECO:0007669"/>
    <property type="project" value="InterPro"/>
</dbReference>
<accession>A0A167MV38</accession>
<evidence type="ECO:0000313" key="5">
    <source>
        <dbReference type="Proteomes" id="UP000076738"/>
    </source>
</evidence>
<dbReference type="EMBL" id="KV417281">
    <property type="protein sequence ID" value="KZO97089.1"/>
    <property type="molecule type" value="Genomic_DNA"/>
</dbReference>
<evidence type="ECO:0000259" key="3">
    <source>
        <dbReference type="Pfam" id="PF07859"/>
    </source>
</evidence>
<dbReference type="Proteomes" id="UP000076738">
    <property type="component" value="Unassembled WGS sequence"/>
</dbReference>
<dbReference type="InterPro" id="IPR050300">
    <property type="entry name" value="GDXG_lipolytic_enzyme"/>
</dbReference>
<reference evidence="4 5" key="1">
    <citation type="journal article" date="2016" name="Mol. Biol. Evol.">
        <title>Comparative Genomics of Early-Diverging Mushroom-Forming Fungi Provides Insights into the Origins of Lignocellulose Decay Capabilities.</title>
        <authorList>
            <person name="Nagy L.G."/>
            <person name="Riley R."/>
            <person name="Tritt A."/>
            <person name="Adam C."/>
            <person name="Daum C."/>
            <person name="Floudas D."/>
            <person name="Sun H."/>
            <person name="Yadav J.S."/>
            <person name="Pangilinan J."/>
            <person name="Larsson K.H."/>
            <person name="Matsuura K."/>
            <person name="Barry K."/>
            <person name="Labutti K."/>
            <person name="Kuo R."/>
            <person name="Ohm R.A."/>
            <person name="Bhattacharya S.S."/>
            <person name="Shirouzu T."/>
            <person name="Yoshinaga Y."/>
            <person name="Martin F.M."/>
            <person name="Grigoriev I.V."/>
            <person name="Hibbett D.S."/>
        </authorList>
    </citation>
    <scope>NUCLEOTIDE SEQUENCE [LARGE SCALE GENOMIC DNA]</scope>
    <source>
        <strain evidence="4 5">TUFC12733</strain>
    </source>
</reference>
<evidence type="ECO:0000256" key="1">
    <source>
        <dbReference type="ARBA" id="ARBA00022801"/>
    </source>
</evidence>
<dbReference type="InterPro" id="IPR029058">
    <property type="entry name" value="AB_hydrolase_fold"/>
</dbReference>
<dbReference type="SUPFAM" id="SSF53474">
    <property type="entry name" value="alpha/beta-Hydrolases"/>
    <property type="match status" value="1"/>
</dbReference>
<feature type="domain" description="Peptidase S9 prolyl oligopeptidase catalytic" evidence="2">
    <location>
        <begin position="227"/>
        <end position="309"/>
    </location>
</feature>
<protein>
    <submittedName>
        <fullName evidence="4">Alpha/beta-hydrolase</fullName>
    </submittedName>
</protein>